<feature type="domain" description="MCP methyltransferase CheR-type SAM-binding" evidence="1">
    <location>
        <begin position="114"/>
        <end position="282"/>
    </location>
</feature>
<evidence type="ECO:0000259" key="1">
    <source>
        <dbReference type="Pfam" id="PF01739"/>
    </source>
</evidence>
<evidence type="ECO:0000313" key="3">
    <source>
        <dbReference type="Proteomes" id="UP000185860"/>
    </source>
</evidence>
<accession>A0A1U7I2J0</accession>
<dbReference type="InterPro" id="IPR022642">
    <property type="entry name" value="CheR_C"/>
</dbReference>
<dbReference type="Pfam" id="PF01739">
    <property type="entry name" value="CheR"/>
    <property type="match status" value="1"/>
</dbReference>
<proteinExistence type="predicted"/>
<dbReference type="STRING" id="454136.NIES2119_31295"/>
<evidence type="ECO:0000313" key="2">
    <source>
        <dbReference type="EMBL" id="OKH30266.1"/>
    </source>
</evidence>
<name>A0A1U7I2J0_9CYAN</name>
<dbReference type="Gene3D" id="3.40.50.150">
    <property type="entry name" value="Vaccinia Virus protein VP39"/>
    <property type="match status" value="1"/>
</dbReference>
<organism evidence="2 3">
    <name type="scientific">[Phormidium ambiguum] IAM M-71</name>
    <dbReference type="NCBI Taxonomy" id="454136"/>
    <lineage>
        <taxon>Bacteria</taxon>
        <taxon>Bacillati</taxon>
        <taxon>Cyanobacteriota</taxon>
        <taxon>Cyanophyceae</taxon>
        <taxon>Oscillatoriophycideae</taxon>
        <taxon>Aerosakkonematales</taxon>
        <taxon>Aerosakkonemataceae</taxon>
        <taxon>Floridanema</taxon>
    </lineage>
</organism>
<dbReference type="EMBL" id="MRCE01000068">
    <property type="protein sequence ID" value="OKH30266.1"/>
    <property type="molecule type" value="Genomic_DNA"/>
</dbReference>
<dbReference type="RefSeq" id="WP_073597399.1">
    <property type="nucleotide sequence ID" value="NZ_MRCE01000068.1"/>
</dbReference>
<protein>
    <recommendedName>
        <fullName evidence="1">MCP methyltransferase CheR-type SAM-binding domain-containing protein</fullName>
    </recommendedName>
</protein>
<sequence>MIDSVSQEDKKLAFKSFVQIGALTLSVEEFIDIVFPNFANEIEREILQIAETLDIKDVWVNIKNIIDSNEFEHPLMIALYQNELLREIIGPEYSFIDRYPKVYNHIFRIILPALIEKINKNQKNLDDSAYLSIGLIGASYGQELITILKYLFPYLSKTEASEKITLNIDVLNKPNIIFEKLKNNLLMYPKTVISQYMSPEEVRFYFRELNSDYLCFSDLILQQINFINLDLLDKNNLEEFTVQKYNLIFLHNVVQYLEPKKGENLNFVCQFLDSILHEGGMISLINESKVINSYVTSSFEQLYQLSGIYSEEKVCKASIYQKNYF</sequence>
<gene>
    <name evidence="2" type="ORF">NIES2119_31295</name>
</gene>
<reference evidence="2 3" key="1">
    <citation type="submission" date="2016-11" db="EMBL/GenBank/DDBJ databases">
        <title>Draft Genome Sequences of Nine Cyanobacterial Strains from Diverse Habitats.</title>
        <authorList>
            <person name="Zhu T."/>
            <person name="Hou S."/>
            <person name="Lu X."/>
            <person name="Hess W.R."/>
        </authorList>
    </citation>
    <scope>NUCLEOTIDE SEQUENCE [LARGE SCALE GENOMIC DNA]</scope>
    <source>
        <strain evidence="2 3">IAM M-71</strain>
    </source>
</reference>
<dbReference type="InterPro" id="IPR029063">
    <property type="entry name" value="SAM-dependent_MTases_sf"/>
</dbReference>
<dbReference type="Proteomes" id="UP000185860">
    <property type="component" value="Unassembled WGS sequence"/>
</dbReference>
<dbReference type="AlphaFoldDB" id="A0A1U7I2J0"/>
<comment type="caution">
    <text evidence="2">The sequence shown here is derived from an EMBL/GenBank/DDBJ whole genome shotgun (WGS) entry which is preliminary data.</text>
</comment>